<evidence type="ECO:0000313" key="3">
    <source>
        <dbReference type="EMBL" id="KAG2393808.1"/>
    </source>
</evidence>
<organism evidence="3 4">
    <name type="scientific">Naegleria lovaniensis</name>
    <name type="common">Amoeba</name>
    <dbReference type="NCBI Taxonomy" id="51637"/>
    <lineage>
        <taxon>Eukaryota</taxon>
        <taxon>Discoba</taxon>
        <taxon>Heterolobosea</taxon>
        <taxon>Tetramitia</taxon>
        <taxon>Eutetramitia</taxon>
        <taxon>Vahlkampfiidae</taxon>
        <taxon>Naegleria</taxon>
    </lineage>
</organism>
<dbReference type="GeneID" id="68096027"/>
<evidence type="ECO:0000256" key="2">
    <source>
        <dbReference type="SAM" id="Phobius"/>
    </source>
</evidence>
<feature type="transmembrane region" description="Helical" evidence="2">
    <location>
        <begin position="57"/>
        <end position="89"/>
    </location>
</feature>
<proteinExistence type="predicted"/>
<protein>
    <submittedName>
        <fullName evidence="3">Uncharacterized protein</fullName>
    </submittedName>
</protein>
<dbReference type="EMBL" id="PYSW02000001">
    <property type="protein sequence ID" value="KAG2393808.1"/>
    <property type="molecule type" value="Genomic_DNA"/>
</dbReference>
<reference evidence="3 4" key="1">
    <citation type="journal article" date="2018" name="BMC Genomics">
        <title>The genome of Naegleria lovaniensis, the basis for a comparative approach to unravel pathogenicity factors of the human pathogenic amoeba N. fowleri.</title>
        <authorList>
            <person name="Liechti N."/>
            <person name="Schurch N."/>
            <person name="Bruggmann R."/>
            <person name="Wittwer M."/>
        </authorList>
    </citation>
    <scope>NUCLEOTIDE SEQUENCE [LARGE SCALE GENOMIC DNA]</scope>
    <source>
        <strain evidence="3 4">ATCC 30569</strain>
    </source>
</reference>
<keyword evidence="2" id="KW-1133">Transmembrane helix</keyword>
<keyword evidence="2" id="KW-0472">Membrane</keyword>
<accession>A0AA88H3E7</accession>
<sequence length="162" mass="18500">MTTTFNPSVLVVWGLSPLITRHDEIQNKDDQQSLIRYLLATNTTNTTLSSSSIPNPYLQYVSIIPIALMGIFGFLICSLSLLSVVVYCAKEYRKRNRRESSMNADPHHSSNFTSLSKNLVTPAAVMEEDEENRMDYGNSAELYTRRPQRLNRDYDSDEEQAR</sequence>
<dbReference type="RefSeq" id="XP_044555702.1">
    <property type="nucleotide sequence ID" value="XM_044693115.1"/>
</dbReference>
<dbReference type="AlphaFoldDB" id="A0AA88H3E7"/>
<name>A0AA88H3E7_NAELO</name>
<keyword evidence="4" id="KW-1185">Reference proteome</keyword>
<evidence type="ECO:0000313" key="4">
    <source>
        <dbReference type="Proteomes" id="UP000816034"/>
    </source>
</evidence>
<feature type="compositionally biased region" description="Basic and acidic residues" evidence="1">
    <location>
        <begin position="150"/>
        <end position="162"/>
    </location>
</feature>
<comment type="caution">
    <text evidence="3">The sequence shown here is derived from an EMBL/GenBank/DDBJ whole genome shotgun (WGS) entry which is preliminary data.</text>
</comment>
<dbReference type="Proteomes" id="UP000816034">
    <property type="component" value="Unassembled WGS sequence"/>
</dbReference>
<gene>
    <name evidence="3" type="ORF">C9374_003572</name>
</gene>
<feature type="region of interest" description="Disordered" evidence="1">
    <location>
        <begin position="126"/>
        <end position="162"/>
    </location>
</feature>
<evidence type="ECO:0000256" key="1">
    <source>
        <dbReference type="SAM" id="MobiDB-lite"/>
    </source>
</evidence>
<keyword evidence="2" id="KW-0812">Transmembrane</keyword>